<evidence type="ECO:0000313" key="3">
    <source>
        <dbReference type="Proteomes" id="UP000054321"/>
    </source>
</evidence>
<dbReference type="InterPro" id="IPR054471">
    <property type="entry name" value="GPIID_WHD"/>
</dbReference>
<reference evidence="3" key="2">
    <citation type="submission" date="2015-01" db="EMBL/GenBank/DDBJ databases">
        <title>Evolutionary Origins and Diversification of the Mycorrhizal Mutualists.</title>
        <authorList>
            <consortium name="DOE Joint Genome Institute"/>
            <consortium name="Mycorrhizal Genomics Consortium"/>
            <person name="Kohler A."/>
            <person name="Kuo A."/>
            <person name="Nagy L.G."/>
            <person name="Floudas D."/>
            <person name="Copeland A."/>
            <person name="Barry K.W."/>
            <person name="Cichocki N."/>
            <person name="Veneault-Fourrey C."/>
            <person name="LaButti K."/>
            <person name="Lindquist E.A."/>
            <person name="Lipzen A."/>
            <person name="Lundell T."/>
            <person name="Morin E."/>
            <person name="Murat C."/>
            <person name="Riley R."/>
            <person name="Ohm R."/>
            <person name="Sun H."/>
            <person name="Tunlid A."/>
            <person name="Henrissat B."/>
            <person name="Grigoriev I.V."/>
            <person name="Hibbett D.S."/>
            <person name="Martin F."/>
        </authorList>
    </citation>
    <scope>NUCLEOTIDE SEQUENCE [LARGE SCALE GENOMIC DNA]</scope>
    <source>
        <strain evidence="3">Zn</strain>
    </source>
</reference>
<evidence type="ECO:0000259" key="1">
    <source>
        <dbReference type="Pfam" id="PF22939"/>
    </source>
</evidence>
<protein>
    <recommendedName>
        <fullName evidence="1">GPI inositol-deacylase winged helix domain-containing protein</fullName>
    </recommendedName>
</protein>
<dbReference type="EMBL" id="KN832889">
    <property type="protein sequence ID" value="KIM94779.1"/>
    <property type="molecule type" value="Genomic_DNA"/>
</dbReference>
<dbReference type="Pfam" id="PF22939">
    <property type="entry name" value="WHD_GPIID"/>
    <property type="match status" value="1"/>
</dbReference>
<dbReference type="OrthoDB" id="4772757at2759"/>
<feature type="domain" description="GPI inositol-deacylase winged helix" evidence="1">
    <location>
        <begin position="160"/>
        <end position="244"/>
    </location>
</feature>
<gene>
    <name evidence="2" type="ORF">OIDMADRAFT_34784</name>
</gene>
<proteinExistence type="predicted"/>
<dbReference type="HOGENOM" id="CLU_785496_0_0_1"/>
<dbReference type="InterPro" id="IPR036770">
    <property type="entry name" value="Ankyrin_rpt-contain_sf"/>
</dbReference>
<evidence type="ECO:0000313" key="2">
    <source>
        <dbReference type="EMBL" id="KIM94779.1"/>
    </source>
</evidence>
<reference evidence="2 3" key="1">
    <citation type="submission" date="2014-04" db="EMBL/GenBank/DDBJ databases">
        <authorList>
            <consortium name="DOE Joint Genome Institute"/>
            <person name="Kuo A."/>
            <person name="Martino E."/>
            <person name="Perotto S."/>
            <person name="Kohler A."/>
            <person name="Nagy L.G."/>
            <person name="Floudas D."/>
            <person name="Copeland A."/>
            <person name="Barry K.W."/>
            <person name="Cichocki N."/>
            <person name="Veneault-Fourrey C."/>
            <person name="LaButti K."/>
            <person name="Lindquist E.A."/>
            <person name="Lipzen A."/>
            <person name="Lundell T."/>
            <person name="Morin E."/>
            <person name="Murat C."/>
            <person name="Sun H."/>
            <person name="Tunlid A."/>
            <person name="Henrissat B."/>
            <person name="Grigoriev I.V."/>
            <person name="Hibbett D.S."/>
            <person name="Martin F."/>
            <person name="Nordberg H.P."/>
            <person name="Cantor M.N."/>
            <person name="Hua S.X."/>
        </authorList>
    </citation>
    <scope>NUCLEOTIDE SEQUENCE [LARGE SCALE GENOMIC DNA]</scope>
    <source>
        <strain evidence="2 3">Zn</strain>
    </source>
</reference>
<dbReference type="InParanoid" id="A0A0C3GU03"/>
<dbReference type="AlphaFoldDB" id="A0A0C3GU03"/>
<accession>A0A0C3GU03</accession>
<name>A0A0C3GU03_OIDMZ</name>
<dbReference type="PANTHER" id="PTHR10039">
    <property type="entry name" value="AMELOGENIN"/>
    <property type="match status" value="1"/>
</dbReference>
<sequence length="353" mass="39473">MLRALVSQLSSQLNDNNVRLSRLYDRYRNATPPDPDLEDCLHQLVQAFTHSQPGLYLLVTSRKETDIRDALYDDLYTSLDEIVSMKNESVDSDRASFISGCIKYSRKLYKWADYYSQIESALAKGSKGVSQWVECQFQALSSCRSKHQLDKALVSLLQVSEQDARRILTLRCCAKRPLTVSELIDVNAVEIGDNPRLNPDSRLLGEDEICAVCPGLVEVDTRPKGDTTVRIAYFSVQEYLESERILQQSAAMFSVTRPKADAEVTSICLTYLLEPALSRKSIAKYPFALYTANTWHRHFHDAGEVNAQGGDYGSALQAASGRGHEQIVKLLEKGADVNVLQAASDRGQEQIVI</sequence>
<dbReference type="Proteomes" id="UP000054321">
    <property type="component" value="Unassembled WGS sequence"/>
</dbReference>
<keyword evidence="3" id="KW-1185">Reference proteome</keyword>
<organism evidence="2 3">
    <name type="scientific">Oidiodendron maius (strain Zn)</name>
    <dbReference type="NCBI Taxonomy" id="913774"/>
    <lineage>
        <taxon>Eukaryota</taxon>
        <taxon>Fungi</taxon>
        <taxon>Dikarya</taxon>
        <taxon>Ascomycota</taxon>
        <taxon>Pezizomycotina</taxon>
        <taxon>Leotiomycetes</taxon>
        <taxon>Leotiomycetes incertae sedis</taxon>
        <taxon>Myxotrichaceae</taxon>
        <taxon>Oidiodendron</taxon>
    </lineage>
</organism>
<dbReference type="STRING" id="913774.A0A0C3GU03"/>
<dbReference type="Gene3D" id="1.25.40.20">
    <property type="entry name" value="Ankyrin repeat-containing domain"/>
    <property type="match status" value="1"/>
</dbReference>